<evidence type="ECO:0000313" key="2">
    <source>
        <dbReference type="EMBL" id="KAF0696916.1"/>
    </source>
</evidence>
<dbReference type="Proteomes" id="UP000332933">
    <property type="component" value="Unassembled WGS sequence"/>
</dbReference>
<feature type="compositionally biased region" description="Low complexity" evidence="1">
    <location>
        <begin position="105"/>
        <end position="116"/>
    </location>
</feature>
<keyword evidence="4" id="KW-1185">Reference proteome</keyword>
<accession>A0A485KVS2</accession>
<dbReference type="AlphaFoldDB" id="A0A485KVS2"/>
<feature type="region of interest" description="Disordered" evidence="1">
    <location>
        <begin position="76"/>
        <end position="122"/>
    </location>
</feature>
<evidence type="ECO:0000313" key="3">
    <source>
        <dbReference type="EMBL" id="VFT89214.1"/>
    </source>
</evidence>
<evidence type="ECO:0000313" key="4">
    <source>
        <dbReference type="Proteomes" id="UP000332933"/>
    </source>
</evidence>
<proteinExistence type="predicted"/>
<dbReference type="EMBL" id="VJMH01005355">
    <property type="protein sequence ID" value="KAF0696916.1"/>
    <property type="molecule type" value="Genomic_DNA"/>
</dbReference>
<feature type="compositionally biased region" description="Polar residues" evidence="1">
    <location>
        <begin position="76"/>
        <end position="92"/>
    </location>
</feature>
<protein>
    <submittedName>
        <fullName evidence="3">Aste57867_12362 protein</fullName>
    </submittedName>
</protein>
<dbReference type="EMBL" id="CAADRA010005376">
    <property type="protein sequence ID" value="VFT89214.1"/>
    <property type="molecule type" value="Genomic_DNA"/>
</dbReference>
<gene>
    <name evidence="3" type="primary">Aste57867_12362</name>
    <name evidence="2" type="ORF">As57867_012316</name>
    <name evidence="3" type="ORF">ASTE57867_12362</name>
</gene>
<reference evidence="3 4" key="1">
    <citation type="submission" date="2019-03" db="EMBL/GenBank/DDBJ databases">
        <authorList>
            <person name="Gaulin E."/>
            <person name="Dumas B."/>
        </authorList>
    </citation>
    <scope>NUCLEOTIDE SEQUENCE [LARGE SCALE GENOMIC DNA]</scope>
    <source>
        <strain evidence="3">CBS 568.67</strain>
    </source>
</reference>
<organism evidence="3 4">
    <name type="scientific">Aphanomyces stellatus</name>
    <dbReference type="NCBI Taxonomy" id="120398"/>
    <lineage>
        <taxon>Eukaryota</taxon>
        <taxon>Sar</taxon>
        <taxon>Stramenopiles</taxon>
        <taxon>Oomycota</taxon>
        <taxon>Saprolegniomycetes</taxon>
        <taxon>Saprolegniales</taxon>
        <taxon>Verrucalvaceae</taxon>
        <taxon>Aphanomyces</taxon>
    </lineage>
</organism>
<name>A0A485KVS2_9STRA</name>
<reference evidence="2" key="2">
    <citation type="submission" date="2019-06" db="EMBL/GenBank/DDBJ databases">
        <title>Genomics analysis of Aphanomyces spp. identifies a new class of oomycete effector associated with host adaptation.</title>
        <authorList>
            <person name="Gaulin E."/>
        </authorList>
    </citation>
    <scope>NUCLEOTIDE SEQUENCE</scope>
    <source>
        <strain evidence="2">CBS 578.67</strain>
    </source>
</reference>
<dbReference type="OrthoDB" id="74258at2759"/>
<evidence type="ECO:0000256" key="1">
    <source>
        <dbReference type="SAM" id="MobiDB-lite"/>
    </source>
</evidence>
<sequence>MKRSINLVYQQRRTPLVWYDGTSDGMVEKAAQTLLALPASAPFLLKDMHGEIVPISACLPQGDYTVVMYAPHTHASVSSEDGNVRSSHSDTPVSPPRSSAKRPSRSTTAAAPPSSTLKKFKKQSPTSLMKLFLDAFTIPLSPDDVVNFIPNHGDFGIDRLYGLLVPPAYLPQDTTTFYKLASSSIVLDRQRVIRYYRVGDAYAQLLAVGKGPLLRAYVDPASLRTPPHQAKLEAFAAATGTADHVAASEDRLLVLYERFLHGFTPISRTEFLTDSE</sequence>